<evidence type="ECO:0000313" key="1">
    <source>
        <dbReference type="EMBL" id="SVA68908.1"/>
    </source>
</evidence>
<dbReference type="AlphaFoldDB" id="A0A381XW05"/>
<dbReference type="EMBL" id="UINC01016574">
    <property type="protein sequence ID" value="SVA68908.1"/>
    <property type="molecule type" value="Genomic_DNA"/>
</dbReference>
<reference evidence="1" key="1">
    <citation type="submission" date="2018-05" db="EMBL/GenBank/DDBJ databases">
        <authorList>
            <person name="Lanie J.A."/>
            <person name="Ng W.-L."/>
            <person name="Kazmierczak K.M."/>
            <person name="Andrzejewski T.M."/>
            <person name="Davidsen T.M."/>
            <person name="Wayne K.J."/>
            <person name="Tettelin H."/>
            <person name="Glass J.I."/>
            <person name="Rusch D."/>
            <person name="Podicherti R."/>
            <person name="Tsui H.-C.T."/>
            <person name="Winkler M.E."/>
        </authorList>
    </citation>
    <scope>NUCLEOTIDE SEQUENCE</scope>
</reference>
<accession>A0A381XW05</accession>
<organism evidence="1">
    <name type="scientific">marine metagenome</name>
    <dbReference type="NCBI Taxonomy" id="408172"/>
    <lineage>
        <taxon>unclassified sequences</taxon>
        <taxon>metagenomes</taxon>
        <taxon>ecological metagenomes</taxon>
    </lineage>
</organism>
<proteinExistence type="predicted"/>
<sequence>MSEYNEDGTIFGKYCSHDNLIDDELAEYGKAICRDCLKEIPKKDLTDEELKKLEESK</sequence>
<protein>
    <submittedName>
        <fullName evidence="1">Uncharacterized protein</fullName>
    </submittedName>
</protein>
<name>A0A381XW05_9ZZZZ</name>
<gene>
    <name evidence="1" type="ORF">METZ01_LOCUS121762</name>
</gene>